<protein>
    <submittedName>
        <fullName evidence="8">DUF3817 domain-containing protein</fullName>
    </submittedName>
</protein>
<name>A0A939QD14_9MICO</name>
<feature type="transmembrane region" description="Helical" evidence="6">
    <location>
        <begin position="12"/>
        <end position="30"/>
    </location>
</feature>
<feature type="transmembrane region" description="Helical" evidence="6">
    <location>
        <begin position="42"/>
        <end position="60"/>
    </location>
</feature>
<evidence type="ECO:0000256" key="2">
    <source>
        <dbReference type="ARBA" id="ARBA00022475"/>
    </source>
</evidence>
<organism evidence="8 9">
    <name type="scientific">Leucobacter tardus</name>
    <dbReference type="NCBI Taxonomy" id="501483"/>
    <lineage>
        <taxon>Bacteria</taxon>
        <taxon>Bacillati</taxon>
        <taxon>Actinomycetota</taxon>
        <taxon>Actinomycetes</taxon>
        <taxon>Micrococcales</taxon>
        <taxon>Microbacteriaceae</taxon>
        <taxon>Leucobacter</taxon>
    </lineage>
</organism>
<dbReference type="NCBIfam" id="TIGR03954">
    <property type="entry name" value="integ_memb_HG"/>
    <property type="match status" value="1"/>
</dbReference>
<evidence type="ECO:0000256" key="6">
    <source>
        <dbReference type="SAM" id="Phobius"/>
    </source>
</evidence>
<keyword evidence="5 6" id="KW-0472">Membrane</keyword>
<evidence type="ECO:0000259" key="7">
    <source>
        <dbReference type="Pfam" id="PF12823"/>
    </source>
</evidence>
<dbReference type="EMBL" id="JAGFBF010000005">
    <property type="protein sequence ID" value="MBO2989915.1"/>
    <property type="molecule type" value="Genomic_DNA"/>
</dbReference>
<dbReference type="Proteomes" id="UP000668403">
    <property type="component" value="Unassembled WGS sequence"/>
</dbReference>
<keyword evidence="2" id="KW-1003">Cell membrane</keyword>
<evidence type="ECO:0000256" key="1">
    <source>
        <dbReference type="ARBA" id="ARBA00004651"/>
    </source>
</evidence>
<keyword evidence="9" id="KW-1185">Reference proteome</keyword>
<comment type="subcellular location">
    <subcellularLocation>
        <location evidence="1">Cell membrane</location>
        <topology evidence="1">Multi-pass membrane protein</topology>
    </subcellularLocation>
</comment>
<evidence type="ECO:0000256" key="4">
    <source>
        <dbReference type="ARBA" id="ARBA00022989"/>
    </source>
</evidence>
<dbReference type="Pfam" id="PF12823">
    <property type="entry name" value="DUF3817"/>
    <property type="match status" value="1"/>
</dbReference>
<evidence type="ECO:0000256" key="3">
    <source>
        <dbReference type="ARBA" id="ARBA00022692"/>
    </source>
</evidence>
<dbReference type="GO" id="GO:0005886">
    <property type="term" value="C:plasma membrane"/>
    <property type="evidence" value="ECO:0007669"/>
    <property type="project" value="UniProtKB-SubCell"/>
</dbReference>
<keyword evidence="3 6" id="KW-0812">Transmembrane</keyword>
<keyword evidence="4 6" id="KW-1133">Transmembrane helix</keyword>
<dbReference type="PANTHER" id="PTHR40077">
    <property type="entry name" value="MEMBRANE PROTEIN-RELATED"/>
    <property type="match status" value="1"/>
</dbReference>
<evidence type="ECO:0000256" key="5">
    <source>
        <dbReference type="ARBA" id="ARBA00023136"/>
    </source>
</evidence>
<dbReference type="InterPro" id="IPR023845">
    <property type="entry name" value="DUF3817_TM"/>
</dbReference>
<evidence type="ECO:0000313" key="8">
    <source>
        <dbReference type="EMBL" id="MBO2989915.1"/>
    </source>
</evidence>
<comment type="caution">
    <text evidence="8">The sequence shown here is derived from an EMBL/GenBank/DDBJ whole genome shotgun (WGS) entry which is preliminary data.</text>
</comment>
<feature type="transmembrane region" description="Helical" evidence="6">
    <location>
        <begin position="67"/>
        <end position="85"/>
    </location>
</feature>
<sequence length="154" mass="16503">MSPRALFRTFAFLEAATWAGLIAGIVLRGLDVTDALVRPAGGVHGFVFLAYCAVTVFVWLNQQWRPGTGLLGLLASIIPFATVPFELVVDRRGALSGGWRLGPGGARPRGVFEHLQAWVLRHPWLAIVTALVLVTAVFLVLLWVGPPVPRGAAG</sequence>
<dbReference type="AlphaFoldDB" id="A0A939QD14"/>
<reference evidence="8" key="1">
    <citation type="submission" date="2021-03" db="EMBL/GenBank/DDBJ databases">
        <title>Leucobacter chromiisoli sp. nov., isolated from chromium-containing soil of chemical plant.</title>
        <authorList>
            <person name="Xu Z."/>
        </authorList>
    </citation>
    <scope>NUCLEOTIDE SEQUENCE</scope>
    <source>
        <strain evidence="8">K 70/01</strain>
    </source>
</reference>
<feature type="transmembrane region" description="Helical" evidence="6">
    <location>
        <begin position="124"/>
        <end position="144"/>
    </location>
</feature>
<gene>
    <name evidence="8" type="ORF">J4H85_07895</name>
</gene>
<feature type="domain" description="DUF3817" evidence="7">
    <location>
        <begin position="6"/>
        <end position="90"/>
    </location>
</feature>
<dbReference type="PANTHER" id="PTHR40077:SF1">
    <property type="entry name" value="MEMBRANE PROTEIN"/>
    <property type="match status" value="1"/>
</dbReference>
<proteinExistence type="predicted"/>
<accession>A0A939QD14</accession>
<evidence type="ECO:0000313" key="9">
    <source>
        <dbReference type="Proteomes" id="UP000668403"/>
    </source>
</evidence>